<gene>
    <name evidence="18" type="ORF">KPH14_006597</name>
</gene>
<dbReference type="GO" id="GO:1902975">
    <property type="term" value="P:mitotic DNA replication initiation"/>
    <property type="evidence" value="ECO:0007669"/>
    <property type="project" value="InterPro"/>
</dbReference>
<dbReference type="Gene3D" id="6.10.10.100">
    <property type="match status" value="1"/>
</dbReference>
<dbReference type="InterPro" id="IPR045846">
    <property type="entry name" value="POLBc_alpha"/>
</dbReference>
<dbReference type="Pfam" id="PF08996">
    <property type="entry name" value="zf-DNA_Pol"/>
    <property type="match status" value="1"/>
</dbReference>
<comment type="subcellular location">
    <subcellularLocation>
        <location evidence="1">Nucleus</location>
    </subcellularLocation>
</comment>
<feature type="domain" description="DNA-directed DNA polymerase family B exonuclease" evidence="15">
    <location>
        <begin position="500"/>
        <end position="739"/>
    </location>
</feature>
<keyword evidence="5 12" id="KW-0235">DNA replication</keyword>
<dbReference type="GO" id="GO:0000166">
    <property type="term" value="F:nucleotide binding"/>
    <property type="evidence" value="ECO:0007669"/>
    <property type="project" value="InterPro"/>
</dbReference>
<keyword evidence="4 12" id="KW-0548">Nucleotidyltransferase</keyword>
<dbReference type="FunFam" id="1.10.132.60:FF:000004">
    <property type="entry name" value="DNA polymerase"/>
    <property type="match status" value="1"/>
</dbReference>
<dbReference type="NCBIfam" id="TIGR00592">
    <property type="entry name" value="pol2"/>
    <property type="match status" value="1"/>
</dbReference>
<dbReference type="InterPro" id="IPR006134">
    <property type="entry name" value="DNA-dir_DNA_pol_B_multi_dom"/>
</dbReference>
<feature type="domain" description="DNA polymerase alpha catalytic subunit N-terminal" evidence="17">
    <location>
        <begin position="26"/>
        <end position="86"/>
    </location>
</feature>
<keyword evidence="3 12" id="KW-0808">Transferase</keyword>
<reference evidence="18" key="2">
    <citation type="journal article" date="2023" name="Commun. Biol.">
        <title>Intrasexual cuticular hydrocarbon dimorphism in a wasp sheds light on hydrocarbon biosynthesis genes in Hymenoptera.</title>
        <authorList>
            <person name="Moris V.C."/>
            <person name="Podsiadlowski L."/>
            <person name="Martin S."/>
            <person name="Oeyen J.P."/>
            <person name="Donath A."/>
            <person name="Petersen M."/>
            <person name="Wilbrandt J."/>
            <person name="Misof B."/>
            <person name="Liedtke D."/>
            <person name="Thamm M."/>
            <person name="Scheiner R."/>
            <person name="Schmitt T."/>
            <person name="Niehuis O."/>
        </authorList>
    </citation>
    <scope>NUCLEOTIDE SEQUENCE</scope>
    <source>
        <strain evidence="18">GBR_01_08_01A</strain>
    </source>
</reference>
<feature type="domain" description="Zinc finger DNA-directed DNA polymerase family B alpha" evidence="16">
    <location>
        <begin position="1273"/>
        <end position="1452"/>
    </location>
</feature>
<protein>
    <recommendedName>
        <fullName evidence="12">DNA polymerase</fullName>
        <ecNumber evidence="12">2.7.7.7</ecNumber>
    </recommendedName>
</protein>
<dbReference type="InterPro" id="IPR023211">
    <property type="entry name" value="DNA_pol_palm_dom_sf"/>
</dbReference>
<keyword evidence="6" id="KW-0479">Metal-binding</keyword>
<dbReference type="Gene3D" id="3.30.420.10">
    <property type="entry name" value="Ribonuclease H-like superfamily/Ribonuclease H"/>
    <property type="match status" value="1"/>
</dbReference>
<name>A0AAD9RQQ2_9HYME</name>
<dbReference type="InterPro" id="IPR017964">
    <property type="entry name" value="DNA-dir_DNA_pol_B_CS"/>
</dbReference>
<evidence type="ECO:0000259" key="15">
    <source>
        <dbReference type="Pfam" id="PF03104"/>
    </source>
</evidence>
<comment type="catalytic activity">
    <reaction evidence="12">
        <text>DNA(n) + a 2'-deoxyribonucleoside 5'-triphosphate = DNA(n+1) + diphosphate</text>
        <dbReference type="Rhea" id="RHEA:22508"/>
        <dbReference type="Rhea" id="RHEA-COMP:17339"/>
        <dbReference type="Rhea" id="RHEA-COMP:17340"/>
        <dbReference type="ChEBI" id="CHEBI:33019"/>
        <dbReference type="ChEBI" id="CHEBI:61560"/>
        <dbReference type="ChEBI" id="CHEBI:173112"/>
        <dbReference type="EC" id="2.7.7.7"/>
    </reaction>
</comment>
<dbReference type="SUPFAM" id="SSF56672">
    <property type="entry name" value="DNA/RNA polymerases"/>
    <property type="match status" value="1"/>
</dbReference>
<evidence type="ECO:0000256" key="13">
    <source>
        <dbReference type="SAM" id="MobiDB-lite"/>
    </source>
</evidence>
<keyword evidence="7" id="KW-0863">Zinc-finger</keyword>
<dbReference type="Proteomes" id="UP001258017">
    <property type="component" value="Unassembled WGS sequence"/>
</dbReference>
<dbReference type="InterPro" id="IPR015088">
    <property type="entry name" value="Znf_DNA-dir_DNA_pol_B_alpha"/>
</dbReference>
<evidence type="ECO:0000313" key="19">
    <source>
        <dbReference type="Proteomes" id="UP001258017"/>
    </source>
</evidence>
<keyword evidence="11" id="KW-0539">Nucleus</keyword>
<dbReference type="PANTHER" id="PTHR45861:SF1">
    <property type="entry name" value="DNA POLYMERASE ALPHA CATALYTIC SUBUNIT"/>
    <property type="match status" value="1"/>
</dbReference>
<keyword evidence="19" id="KW-1185">Reference proteome</keyword>
<sequence>MDEAQGSVSGRAKRQKSGKTASLLALEKLKQLKGSKHKYEIDELENVYEEVDEREYSKTVLERQNDDWIVDDGESGYIEDGREIFDDDLDEDSIQHAMKHGTSGPRKKKKNVTKNKKRIQDMIMQMPSNKKVPGTLEDDILGDLMDELKKEGTKVELHSKDSRTKFCKTYCINTTNNQSTVIKNQESAVNDDTRLSMDICNDDSDNDEPLFNVSNKGNSKKESAHVKALDDVACPQSTSQEITNDVSDISQPLTINKHSNTKEISNSQVIEDESMDISHYVGDLSEVDFGNSSLNEKESLPSISEPKNHTKIKSDTICKDSDILKEDSEIFDHIWDSEFGTQVKNIEISVENTDVSIPFIKNSSGEQIFRFYWWDAYEDYFRQPGIVYLFGKVYIPATETYYSCCLTVKNVPRRIYLLPREYIKGSTDSEPKLTTIDDVYKEFNEFANKAGIKEFKCSKVSKHYAFEQEDTPKFSDYLEVRYSANYPPMDSEYSGIAIDKVFGTTVRSLELLLIERNIKGPCWLDVKCTIPTGVQTSWCKMNVTCMKMENISVSSESQKLAIPPMVIATLNVRVSAHAKSQQNEVVMVGILFHHKYYIDKEQPKPPHVFDQSFCIVTKPRDIPWPRQAQGVLSKIKYTKVIKCESENNLLEELLKIIEKADPDLFVGYDCGFQFDVLLHRIFNLRISNWSRVGKLKRSVHPIIKGKINVGQAMAGRPICDIQISAKELNLKVRSYDLQSLCIAVLKHKENEYKELKPGECPLFYNTIEKMENLMKRTLMEASYILSITFELDVLPLALQITCIAGNILSRTLSAGRAERNEYLLLHAFHLKNYITPDKQQGKAKKDIDGNSRRKKAAYAGGLVLTAQKGFYDTLILLMDFNSLYPSIIQEYNLCFTTVPGAAYANYEDLEIPDSSLEPGIVPTEIRKLVESRVEIKKLMKTPNISPELKMQYNIRQMALKLTANSMYGCLGATHCRFYAKGLAALITSKGREILQDTKSMVEKLNYDVIYGDTDSIMIKTNILDYDEVFSIGRKIKQEVNKLYKKVELDIDGVFRYLLLLQKKKYAAVTMTKLPDGKIQLNQEHKGLDIVRRDWCQLASETGKKILDQLFSEQSGDTRVEEVFSILQNVSKSIRENQVSLSSLIITKQLSRNPNEYPDRKQAHVAIALRLNKEGGRMWKVGDTISYIICEDGTDKSATERAYHIDEFKKRDNLKVDINYYLMSQILPVVLRICEPIEGIDDVLLAKNLGLENVYKSRPIVNEQNDLNVPVVVNEDRFKYCFPLKFNCKNEKCQTEIILKDVTSLFPEGDRLSLSMCPNPECTMPPWRYVKAIQNELQLALRSLIDTYYDGWLECENPLCSHRTRKLPLCLNEKYPKCSKCADAFMYKVYSDMQLYNQICFYHHIFDINQSQYKSLLINCSREVISAYETLKETTEKFLKCNAYSVINLSTIFMCKRSKHSMQFSNVVENDASYEEMPNLENLNMDESDDDFIINLDDETPSVDADS</sequence>
<evidence type="ECO:0000256" key="8">
    <source>
        <dbReference type="ARBA" id="ARBA00022833"/>
    </source>
</evidence>
<dbReference type="Gene3D" id="3.90.1600.10">
    <property type="entry name" value="Palm domain of DNA polymerase"/>
    <property type="match status" value="1"/>
</dbReference>
<dbReference type="PRINTS" id="PR00106">
    <property type="entry name" value="DNAPOLB"/>
</dbReference>
<dbReference type="Pfam" id="PF03104">
    <property type="entry name" value="DNA_pol_B_exo1"/>
    <property type="match status" value="1"/>
</dbReference>
<evidence type="ECO:0000259" key="17">
    <source>
        <dbReference type="Pfam" id="PF12254"/>
    </source>
</evidence>
<feature type="domain" description="DNA-directed DNA polymerase family B multifunctional" evidence="14">
    <location>
        <begin position="808"/>
        <end position="1236"/>
    </location>
</feature>
<dbReference type="FunFam" id="1.10.287.690:FF:000003">
    <property type="entry name" value="DNA polymerase"/>
    <property type="match status" value="1"/>
</dbReference>
<evidence type="ECO:0000256" key="6">
    <source>
        <dbReference type="ARBA" id="ARBA00022723"/>
    </source>
</evidence>
<dbReference type="GO" id="GO:0006272">
    <property type="term" value="P:leading strand elongation"/>
    <property type="evidence" value="ECO:0007669"/>
    <property type="project" value="TreeGrafter"/>
</dbReference>
<dbReference type="Pfam" id="PF00136">
    <property type="entry name" value="DNA_pol_B"/>
    <property type="match status" value="1"/>
</dbReference>
<evidence type="ECO:0000256" key="5">
    <source>
        <dbReference type="ARBA" id="ARBA00022705"/>
    </source>
</evidence>
<dbReference type="SUPFAM" id="SSF53098">
    <property type="entry name" value="Ribonuclease H-like"/>
    <property type="match status" value="1"/>
</dbReference>
<dbReference type="InterPro" id="IPR038256">
    <property type="entry name" value="Pol_alpha_znc_sf"/>
</dbReference>
<dbReference type="EMBL" id="JAIFRP010000026">
    <property type="protein sequence ID" value="KAK2584167.1"/>
    <property type="molecule type" value="Genomic_DNA"/>
</dbReference>
<keyword evidence="8" id="KW-0862">Zinc</keyword>
<dbReference type="PANTHER" id="PTHR45861">
    <property type="entry name" value="DNA POLYMERASE ALPHA CATALYTIC SUBUNIT"/>
    <property type="match status" value="1"/>
</dbReference>
<dbReference type="PROSITE" id="PS00116">
    <property type="entry name" value="DNA_POLYMERASE_B"/>
    <property type="match status" value="1"/>
</dbReference>
<evidence type="ECO:0000256" key="1">
    <source>
        <dbReference type="ARBA" id="ARBA00004123"/>
    </source>
</evidence>
<feature type="region of interest" description="Disordered" evidence="13">
    <location>
        <begin position="1"/>
        <end position="20"/>
    </location>
</feature>
<dbReference type="InterPro" id="IPR043502">
    <property type="entry name" value="DNA/RNA_pol_sf"/>
</dbReference>
<evidence type="ECO:0000256" key="3">
    <source>
        <dbReference type="ARBA" id="ARBA00022679"/>
    </source>
</evidence>
<evidence type="ECO:0000256" key="10">
    <source>
        <dbReference type="ARBA" id="ARBA00023125"/>
    </source>
</evidence>
<dbReference type="GO" id="GO:0003682">
    <property type="term" value="F:chromatin binding"/>
    <property type="evidence" value="ECO:0007669"/>
    <property type="project" value="TreeGrafter"/>
</dbReference>
<reference evidence="18" key="1">
    <citation type="submission" date="2021-08" db="EMBL/GenBank/DDBJ databases">
        <authorList>
            <person name="Misof B."/>
            <person name="Oliver O."/>
            <person name="Podsiadlowski L."/>
            <person name="Donath A."/>
            <person name="Peters R."/>
            <person name="Mayer C."/>
            <person name="Rust J."/>
            <person name="Gunkel S."/>
            <person name="Lesny P."/>
            <person name="Martin S."/>
            <person name="Oeyen J.P."/>
            <person name="Petersen M."/>
            <person name="Panagiotis P."/>
            <person name="Wilbrandt J."/>
            <person name="Tanja T."/>
        </authorList>
    </citation>
    <scope>NUCLEOTIDE SEQUENCE</scope>
    <source>
        <strain evidence="18">GBR_01_08_01A</strain>
        <tissue evidence="18">Thorax + abdomen</tissue>
    </source>
</reference>
<dbReference type="SMART" id="SM00486">
    <property type="entry name" value="POLBc"/>
    <property type="match status" value="1"/>
</dbReference>
<dbReference type="Pfam" id="PF12254">
    <property type="entry name" value="DNA_pol_alpha_N"/>
    <property type="match status" value="1"/>
</dbReference>
<dbReference type="CDD" id="cd05532">
    <property type="entry name" value="POLBc_alpha"/>
    <property type="match status" value="1"/>
</dbReference>
<dbReference type="GO" id="GO:0003697">
    <property type="term" value="F:single-stranded DNA binding"/>
    <property type="evidence" value="ECO:0007669"/>
    <property type="project" value="TreeGrafter"/>
</dbReference>
<comment type="similarity">
    <text evidence="2 12">Belongs to the DNA polymerase type-B family.</text>
</comment>
<dbReference type="SUPFAM" id="SSF90234">
    <property type="entry name" value="Zinc finger domain of DNA polymerase-alpha"/>
    <property type="match status" value="1"/>
</dbReference>
<dbReference type="Gene3D" id="3.30.70.2820">
    <property type="match status" value="1"/>
</dbReference>
<comment type="caution">
    <text evidence="18">The sequence shown here is derived from an EMBL/GenBank/DDBJ whole genome shotgun (WGS) entry which is preliminary data.</text>
</comment>
<evidence type="ECO:0000259" key="14">
    <source>
        <dbReference type="Pfam" id="PF00136"/>
    </source>
</evidence>
<evidence type="ECO:0000256" key="9">
    <source>
        <dbReference type="ARBA" id="ARBA00022932"/>
    </source>
</evidence>
<evidence type="ECO:0000256" key="4">
    <source>
        <dbReference type="ARBA" id="ARBA00022695"/>
    </source>
</evidence>
<keyword evidence="10 12" id="KW-0238">DNA-binding</keyword>
<dbReference type="InterPro" id="IPR006172">
    <property type="entry name" value="DNA-dir_DNA_pol_B"/>
</dbReference>
<organism evidence="18 19">
    <name type="scientific">Odynerus spinipes</name>
    <dbReference type="NCBI Taxonomy" id="1348599"/>
    <lineage>
        <taxon>Eukaryota</taxon>
        <taxon>Metazoa</taxon>
        <taxon>Ecdysozoa</taxon>
        <taxon>Arthropoda</taxon>
        <taxon>Hexapoda</taxon>
        <taxon>Insecta</taxon>
        <taxon>Pterygota</taxon>
        <taxon>Neoptera</taxon>
        <taxon>Endopterygota</taxon>
        <taxon>Hymenoptera</taxon>
        <taxon>Apocrita</taxon>
        <taxon>Aculeata</taxon>
        <taxon>Vespoidea</taxon>
        <taxon>Vespidae</taxon>
        <taxon>Eumeninae</taxon>
        <taxon>Odynerus</taxon>
    </lineage>
</organism>
<dbReference type="Gene3D" id="1.10.132.60">
    <property type="entry name" value="DNA polymerase family B, C-terminal domain"/>
    <property type="match status" value="1"/>
</dbReference>
<dbReference type="InterPro" id="IPR036397">
    <property type="entry name" value="RNaseH_sf"/>
</dbReference>
<evidence type="ECO:0000256" key="2">
    <source>
        <dbReference type="ARBA" id="ARBA00005755"/>
    </source>
</evidence>
<accession>A0AAD9RQQ2</accession>
<dbReference type="Gene3D" id="1.10.287.690">
    <property type="entry name" value="Helix hairpin bin"/>
    <property type="match status" value="1"/>
</dbReference>
<evidence type="ECO:0000256" key="12">
    <source>
        <dbReference type="RuleBase" id="RU000442"/>
    </source>
</evidence>
<dbReference type="GO" id="GO:0005658">
    <property type="term" value="C:alpha DNA polymerase:primase complex"/>
    <property type="evidence" value="ECO:0007669"/>
    <property type="project" value="UniProtKB-ARBA"/>
</dbReference>
<dbReference type="InterPro" id="IPR012337">
    <property type="entry name" value="RNaseH-like_sf"/>
</dbReference>
<keyword evidence="9 12" id="KW-0239">DNA-directed DNA polymerase</keyword>
<dbReference type="Gene3D" id="1.10.3200.20">
    <property type="entry name" value="DNA Polymerase alpha, zinc finger"/>
    <property type="match status" value="1"/>
</dbReference>
<evidence type="ECO:0000313" key="18">
    <source>
        <dbReference type="EMBL" id="KAK2584167.1"/>
    </source>
</evidence>
<dbReference type="InterPro" id="IPR006133">
    <property type="entry name" value="DNA-dir_DNA_pol_B_exonuc"/>
</dbReference>
<evidence type="ECO:0000256" key="7">
    <source>
        <dbReference type="ARBA" id="ARBA00022771"/>
    </source>
</evidence>
<dbReference type="EC" id="2.7.7.7" evidence="12"/>
<dbReference type="Gene3D" id="2.40.50.730">
    <property type="match status" value="1"/>
</dbReference>
<evidence type="ECO:0000259" key="16">
    <source>
        <dbReference type="Pfam" id="PF08996"/>
    </source>
</evidence>
<dbReference type="InterPro" id="IPR042087">
    <property type="entry name" value="DNA_pol_B_thumb"/>
</dbReference>
<dbReference type="CDD" id="cd05776">
    <property type="entry name" value="DNA_polB_alpha_exo"/>
    <property type="match status" value="1"/>
</dbReference>
<dbReference type="GO" id="GO:0003688">
    <property type="term" value="F:DNA replication origin binding"/>
    <property type="evidence" value="ECO:0007669"/>
    <property type="project" value="TreeGrafter"/>
</dbReference>
<proteinExistence type="inferred from homology"/>
<dbReference type="GO" id="GO:0003887">
    <property type="term" value="F:DNA-directed DNA polymerase activity"/>
    <property type="evidence" value="ECO:0007669"/>
    <property type="project" value="UniProtKB-KW"/>
</dbReference>
<dbReference type="InterPro" id="IPR024647">
    <property type="entry name" value="DNA_pol_a_cat_su_N"/>
</dbReference>
<evidence type="ECO:0000256" key="11">
    <source>
        <dbReference type="ARBA" id="ARBA00023242"/>
    </source>
</evidence>
<dbReference type="GO" id="GO:0033554">
    <property type="term" value="P:cellular response to stress"/>
    <property type="evidence" value="ECO:0007669"/>
    <property type="project" value="UniProtKB-ARBA"/>
</dbReference>
<dbReference type="GO" id="GO:0006273">
    <property type="term" value="P:lagging strand elongation"/>
    <property type="evidence" value="ECO:0007669"/>
    <property type="project" value="TreeGrafter"/>
</dbReference>
<dbReference type="GO" id="GO:0008270">
    <property type="term" value="F:zinc ion binding"/>
    <property type="evidence" value="ECO:0007669"/>
    <property type="project" value="UniProtKB-KW"/>
</dbReference>